<feature type="compositionally biased region" description="Low complexity" evidence="1">
    <location>
        <begin position="17"/>
        <end position="28"/>
    </location>
</feature>
<name>A0ABY7UUP5_9RHOB</name>
<evidence type="ECO:0000256" key="1">
    <source>
        <dbReference type="SAM" id="MobiDB-lite"/>
    </source>
</evidence>
<reference evidence="2 3" key="1">
    <citation type="submission" date="2023-02" db="EMBL/GenBank/DDBJ databases">
        <title>Whole genome sequenc of Paracoccus marcusii MBLB0836.</title>
        <authorList>
            <person name="Seo M.-J."/>
            <person name="Cho E.-S."/>
            <person name="Hwang C.Y."/>
        </authorList>
    </citation>
    <scope>NUCLEOTIDE SEQUENCE [LARGE SCALE GENOMIC DNA]</scope>
    <source>
        <strain evidence="2 3">MBLB0836</strain>
    </source>
</reference>
<protein>
    <submittedName>
        <fullName evidence="2">Uncharacterized protein</fullName>
    </submittedName>
</protein>
<dbReference type="RefSeq" id="WP_273744122.1">
    <property type="nucleotide sequence ID" value="NZ_CP117466.1"/>
</dbReference>
<dbReference type="Proteomes" id="UP001216899">
    <property type="component" value="Chromosome"/>
</dbReference>
<sequence>MTPIASSTPAQTAGPDAATAPQTRRTAPGWWLTARLTSTGI</sequence>
<dbReference type="EMBL" id="CP117466">
    <property type="protein sequence ID" value="WDA13666.1"/>
    <property type="molecule type" value="Genomic_DNA"/>
</dbReference>
<accession>A0ABY7UUP5</accession>
<gene>
    <name evidence="2" type="ORF">PRL19_05265</name>
</gene>
<keyword evidence="3" id="KW-1185">Reference proteome</keyword>
<feature type="compositionally biased region" description="Polar residues" evidence="1">
    <location>
        <begin position="1"/>
        <end position="11"/>
    </location>
</feature>
<proteinExistence type="predicted"/>
<evidence type="ECO:0000313" key="3">
    <source>
        <dbReference type="Proteomes" id="UP001216899"/>
    </source>
</evidence>
<organism evidence="2 3">
    <name type="scientific">Paracoccus marcusii</name>
    <dbReference type="NCBI Taxonomy" id="59779"/>
    <lineage>
        <taxon>Bacteria</taxon>
        <taxon>Pseudomonadati</taxon>
        <taxon>Pseudomonadota</taxon>
        <taxon>Alphaproteobacteria</taxon>
        <taxon>Rhodobacterales</taxon>
        <taxon>Paracoccaceae</taxon>
        <taxon>Paracoccus</taxon>
    </lineage>
</organism>
<evidence type="ECO:0000313" key="2">
    <source>
        <dbReference type="EMBL" id="WDA13666.1"/>
    </source>
</evidence>
<feature type="region of interest" description="Disordered" evidence="1">
    <location>
        <begin position="1"/>
        <end position="41"/>
    </location>
</feature>